<protein>
    <submittedName>
        <fullName evidence="2">Uncharacterized protein</fullName>
    </submittedName>
</protein>
<dbReference type="EMBL" id="MN740758">
    <property type="protein sequence ID" value="QHS81592.1"/>
    <property type="molecule type" value="Genomic_DNA"/>
</dbReference>
<feature type="region of interest" description="Disordered" evidence="1">
    <location>
        <begin position="1"/>
        <end position="24"/>
    </location>
</feature>
<feature type="compositionally biased region" description="Polar residues" evidence="1">
    <location>
        <begin position="14"/>
        <end position="24"/>
    </location>
</feature>
<reference evidence="2" key="1">
    <citation type="journal article" date="2020" name="Nature">
        <title>Giant virus diversity and host interactions through global metagenomics.</title>
        <authorList>
            <person name="Schulz F."/>
            <person name="Roux S."/>
            <person name="Paez-Espino D."/>
            <person name="Jungbluth S."/>
            <person name="Walsh D.A."/>
            <person name="Denef V.J."/>
            <person name="McMahon K.D."/>
            <person name="Konstantinidis K.T."/>
            <person name="Eloe-Fadrosh E.A."/>
            <person name="Kyrpides N.C."/>
            <person name="Woyke T."/>
        </authorList>
    </citation>
    <scope>NUCLEOTIDE SEQUENCE</scope>
    <source>
        <strain evidence="2">GVMAG-S-1101164-72</strain>
    </source>
</reference>
<evidence type="ECO:0000313" key="2">
    <source>
        <dbReference type="EMBL" id="QHS81592.1"/>
    </source>
</evidence>
<accession>A0A6C0APB2</accession>
<dbReference type="AlphaFoldDB" id="A0A6C0APB2"/>
<name>A0A6C0APB2_9ZZZZ</name>
<proteinExistence type="predicted"/>
<organism evidence="2">
    <name type="scientific">viral metagenome</name>
    <dbReference type="NCBI Taxonomy" id="1070528"/>
    <lineage>
        <taxon>unclassified sequences</taxon>
        <taxon>metagenomes</taxon>
        <taxon>organismal metagenomes</taxon>
    </lineage>
</organism>
<sequence length="156" mass="16784">MSSNNIGGEGVWSQPPTSSGAAYTDPQNTHYGYFNSKGQILLGHNATRPYASGTYIDVSSVSTQYVSPSSLPSFPLRPGSNQSQITANNQAKTIFNSLNAQSNQVAAGLRRAQLPIFQSDQDRIRYIQAQYSQAIPGTTNAPTYSVNTLFPGFGSR</sequence>
<evidence type="ECO:0000256" key="1">
    <source>
        <dbReference type="SAM" id="MobiDB-lite"/>
    </source>
</evidence>